<feature type="domain" description="Thiamine pyrophosphate enzyme N-terminal TPP-binding" evidence="7">
    <location>
        <begin position="4"/>
        <end position="118"/>
    </location>
</feature>
<protein>
    <submittedName>
        <fullName evidence="9">Acetolactate synthase-1/2/3 large subunit</fullName>
    </submittedName>
</protein>
<dbReference type="GO" id="GO:0009097">
    <property type="term" value="P:isoleucine biosynthetic process"/>
    <property type="evidence" value="ECO:0007669"/>
    <property type="project" value="TreeGrafter"/>
</dbReference>
<dbReference type="GO" id="GO:0003984">
    <property type="term" value="F:acetolactate synthase activity"/>
    <property type="evidence" value="ECO:0007669"/>
    <property type="project" value="TreeGrafter"/>
</dbReference>
<reference evidence="8 10" key="2">
    <citation type="submission" date="2018-03" db="EMBL/GenBank/DDBJ databases">
        <title>Genomic Encyclopedia of Archaeal and Bacterial Type Strains, Phase II (KMG-II): from individual species to whole genera.</title>
        <authorList>
            <person name="Goeker M."/>
        </authorList>
    </citation>
    <scope>NUCLEOTIDE SEQUENCE [LARGE SCALE GENOMIC DNA]</scope>
    <source>
        <strain evidence="8 10">DSM 25227</strain>
    </source>
</reference>
<dbReference type="InterPro" id="IPR012000">
    <property type="entry name" value="Thiamin_PyroP_enz_cen_dom"/>
</dbReference>
<dbReference type="GO" id="GO:0009099">
    <property type="term" value="P:L-valine biosynthetic process"/>
    <property type="evidence" value="ECO:0007669"/>
    <property type="project" value="TreeGrafter"/>
</dbReference>
<evidence type="ECO:0000313" key="10">
    <source>
        <dbReference type="Proteomes" id="UP000245839"/>
    </source>
</evidence>
<dbReference type="SUPFAM" id="SSF52467">
    <property type="entry name" value="DHS-like NAD/FAD-binding domain"/>
    <property type="match status" value="1"/>
</dbReference>
<evidence type="ECO:0000256" key="3">
    <source>
        <dbReference type="ARBA" id="ARBA00023052"/>
    </source>
</evidence>
<dbReference type="InterPro" id="IPR000399">
    <property type="entry name" value="TPP-bd_CS"/>
</dbReference>
<evidence type="ECO:0000259" key="7">
    <source>
        <dbReference type="Pfam" id="PF02776"/>
    </source>
</evidence>
<dbReference type="Proteomes" id="UP000251571">
    <property type="component" value="Unassembled WGS sequence"/>
</dbReference>
<dbReference type="Gene3D" id="3.40.50.1220">
    <property type="entry name" value="TPP-binding domain"/>
    <property type="match status" value="1"/>
</dbReference>
<evidence type="ECO:0000259" key="6">
    <source>
        <dbReference type="Pfam" id="PF02775"/>
    </source>
</evidence>
<gene>
    <name evidence="8" type="ORF">BCF38_101766</name>
    <name evidence="9" type="ORF">SAMN05421539_101766</name>
</gene>
<dbReference type="GO" id="GO:0000287">
    <property type="term" value="F:magnesium ion binding"/>
    <property type="evidence" value="ECO:0007669"/>
    <property type="project" value="InterPro"/>
</dbReference>
<dbReference type="SUPFAM" id="SSF52518">
    <property type="entry name" value="Thiamin diphosphate-binding fold (THDP-binding)"/>
    <property type="match status" value="2"/>
</dbReference>
<dbReference type="PANTHER" id="PTHR18968:SF120">
    <property type="entry name" value="ACETOLACTATE SYNTHASE LARGE SUBUNIT"/>
    <property type="match status" value="1"/>
</dbReference>
<comment type="similarity">
    <text evidence="1 4">Belongs to the TPP enzyme family.</text>
</comment>
<dbReference type="FunFam" id="3.40.50.970:FF:000007">
    <property type="entry name" value="Acetolactate synthase"/>
    <property type="match status" value="1"/>
</dbReference>
<feature type="domain" description="Thiamine pyrophosphate enzyme TPP-binding" evidence="6">
    <location>
        <begin position="380"/>
        <end position="525"/>
    </location>
</feature>
<dbReference type="RefSeq" id="WP_109562919.1">
    <property type="nucleotide sequence ID" value="NZ_QGDJ01000001.1"/>
</dbReference>
<proteinExistence type="inferred from homology"/>
<dbReference type="CDD" id="cd07035">
    <property type="entry name" value="TPP_PYR_POX_like"/>
    <property type="match status" value="1"/>
</dbReference>
<dbReference type="Pfam" id="PF02775">
    <property type="entry name" value="TPP_enzyme_C"/>
    <property type="match status" value="1"/>
</dbReference>
<dbReference type="EMBL" id="UETC01000001">
    <property type="protein sequence ID" value="SSA38633.1"/>
    <property type="molecule type" value="Genomic_DNA"/>
</dbReference>
<dbReference type="InterPro" id="IPR011766">
    <property type="entry name" value="TPP_enzyme_TPP-bd"/>
</dbReference>
<dbReference type="Proteomes" id="UP000245839">
    <property type="component" value="Unassembled WGS sequence"/>
</dbReference>
<dbReference type="OrthoDB" id="4494979at2"/>
<dbReference type="GO" id="GO:0005948">
    <property type="term" value="C:acetolactate synthase complex"/>
    <property type="evidence" value="ECO:0007669"/>
    <property type="project" value="TreeGrafter"/>
</dbReference>
<evidence type="ECO:0000256" key="4">
    <source>
        <dbReference type="RuleBase" id="RU362132"/>
    </source>
</evidence>
<evidence type="ECO:0000259" key="5">
    <source>
        <dbReference type="Pfam" id="PF00205"/>
    </source>
</evidence>
<dbReference type="PANTHER" id="PTHR18968">
    <property type="entry name" value="THIAMINE PYROPHOSPHATE ENZYMES"/>
    <property type="match status" value="1"/>
</dbReference>
<sequence length="543" mass="57866">MTRHGGRILADQLAIQGVERVFSVPGESFLAALDGLHSQGIANVVCRQEGGAAMMAEAHGKLTGKPGILFVTRGPGASNASAGLHVAMQDSTPMICFVGQIARGHRDREAFQEVDYRAMFGPLVKWAAEVDQTERLPEYIARAFSVAQAGRPGPVVLALPEDMLSAEAAALDRPPVVVPRAAVPDLAPLIARLAEAERPLVVVGGSGWSQAAAEALQVWAERHGLPVAVSFRRQDYIDNRSPAYVGDLNVGPNPDLMQRLGRADLILALGTRLGDIETRGFEALDPARDAPALIHVHPGAEEINAIWSAEIAIQARAADVAQALAARDDTLDGWEPVQARARQSYLDWTQPRETPGAVKLERVIAHLNDALPDDAILTNGAGNYAAFLHRYYRWTQFGTQLAPTSGSMGYGFPAAVAASLHHPGRTVVCLAGDGCIQMTLNEMSTAVQHGATPVVIVCNNGRYGTIRMHQERHYPGRVSGTDLANPDYAALARAYGGEGWRVEAQAEFAPALSAALASGRLAVIELMLDRSMLSPSASLPDPA</sequence>
<dbReference type="InterPro" id="IPR029061">
    <property type="entry name" value="THDP-binding"/>
</dbReference>
<organism evidence="9 11">
    <name type="scientific">Jannaschia seohaensis</name>
    <dbReference type="NCBI Taxonomy" id="475081"/>
    <lineage>
        <taxon>Bacteria</taxon>
        <taxon>Pseudomonadati</taxon>
        <taxon>Pseudomonadota</taxon>
        <taxon>Alphaproteobacteria</taxon>
        <taxon>Rhodobacterales</taxon>
        <taxon>Roseobacteraceae</taxon>
        <taxon>Jannaschia</taxon>
    </lineage>
</organism>
<dbReference type="InterPro" id="IPR012001">
    <property type="entry name" value="Thiamin_PyroP_enz_TPP-bd_dom"/>
</dbReference>
<feature type="domain" description="Thiamine pyrophosphate enzyme central" evidence="5">
    <location>
        <begin position="189"/>
        <end position="324"/>
    </location>
</feature>
<dbReference type="Pfam" id="PF02776">
    <property type="entry name" value="TPP_enzyme_N"/>
    <property type="match status" value="1"/>
</dbReference>
<evidence type="ECO:0000256" key="2">
    <source>
        <dbReference type="ARBA" id="ARBA00022679"/>
    </source>
</evidence>
<keyword evidence="3 4" id="KW-0786">Thiamine pyrophosphate</keyword>
<accession>A0A2Y9C3Y4</accession>
<evidence type="ECO:0000313" key="8">
    <source>
        <dbReference type="EMBL" id="PWJ22355.1"/>
    </source>
</evidence>
<name>A0A2Y9C3Y4_9RHOB</name>
<dbReference type="Gene3D" id="3.40.50.970">
    <property type="match status" value="2"/>
</dbReference>
<dbReference type="GO" id="GO:0030976">
    <property type="term" value="F:thiamine pyrophosphate binding"/>
    <property type="evidence" value="ECO:0007669"/>
    <property type="project" value="InterPro"/>
</dbReference>
<dbReference type="InterPro" id="IPR045229">
    <property type="entry name" value="TPP_enz"/>
</dbReference>
<evidence type="ECO:0000256" key="1">
    <source>
        <dbReference type="ARBA" id="ARBA00007812"/>
    </source>
</evidence>
<reference evidence="9 11" key="1">
    <citation type="submission" date="2016-10" db="EMBL/GenBank/DDBJ databases">
        <authorList>
            <person name="Cai Z."/>
        </authorList>
    </citation>
    <scope>NUCLEOTIDE SEQUENCE [LARGE SCALE GENOMIC DNA]</scope>
    <source>
        <strain evidence="9 11">DSM 25227</strain>
    </source>
</reference>
<dbReference type="NCBIfam" id="NF006052">
    <property type="entry name" value="PRK08199.1"/>
    <property type="match status" value="1"/>
</dbReference>
<dbReference type="Pfam" id="PF00205">
    <property type="entry name" value="TPP_enzyme_M"/>
    <property type="match status" value="1"/>
</dbReference>
<keyword evidence="10" id="KW-1185">Reference proteome</keyword>
<dbReference type="EMBL" id="QGDJ01000001">
    <property type="protein sequence ID" value="PWJ22355.1"/>
    <property type="molecule type" value="Genomic_DNA"/>
</dbReference>
<dbReference type="InterPro" id="IPR029035">
    <property type="entry name" value="DHS-like_NAD/FAD-binding_dom"/>
</dbReference>
<evidence type="ECO:0000313" key="11">
    <source>
        <dbReference type="Proteomes" id="UP000251571"/>
    </source>
</evidence>
<dbReference type="GO" id="GO:0050660">
    <property type="term" value="F:flavin adenine dinucleotide binding"/>
    <property type="evidence" value="ECO:0007669"/>
    <property type="project" value="TreeGrafter"/>
</dbReference>
<dbReference type="AlphaFoldDB" id="A0A2Y9C3Y4"/>
<dbReference type="CDD" id="cd00568">
    <property type="entry name" value="TPP_enzymes"/>
    <property type="match status" value="1"/>
</dbReference>
<dbReference type="PROSITE" id="PS00187">
    <property type="entry name" value="TPP_ENZYMES"/>
    <property type="match status" value="1"/>
</dbReference>
<keyword evidence="2" id="KW-0808">Transferase</keyword>
<evidence type="ECO:0000313" key="9">
    <source>
        <dbReference type="EMBL" id="SSA38633.1"/>
    </source>
</evidence>